<sequence>MPRLPQLIPRAVTRTAGRLSSSAAVCTSFSKPLEFQTGRPPLPLGPQQLRIKVAAAGVNFADILQCRGQYQDKAEPPFIPGNELAGEVSEVGAGAPFAVGDRILCLSRGGAFASEQVADARACLKLPAEAAAATDLAEGAALLCNYGTAHLALTRAAVRPTDTVLVTAAAGGVGMAAVELAKAMGVARVIAACGSDAKLAAAAAKGAEAVGVNYAGMDGRAFRARLKEVAGPAGVDCVLDMVGGELLEPAVRSLNWNGRGVVIGFASGTIPKLPVNLLLLKNISLSGLFWGAHLIHDPKTILSSAEELVQLWLAGKIRPHIGARVPLSQANDAFAMIESRHSVGKVVLIP</sequence>
<name>A0AB34K8X8_PRYPA</name>
<comment type="caution">
    <text evidence="2">The sequence shown here is derived from an EMBL/GenBank/DDBJ whole genome shotgun (WGS) entry which is preliminary data.</text>
</comment>
<dbReference type="Pfam" id="PF00107">
    <property type="entry name" value="ADH_zinc_N"/>
    <property type="match status" value="1"/>
</dbReference>
<evidence type="ECO:0000313" key="3">
    <source>
        <dbReference type="Proteomes" id="UP001515480"/>
    </source>
</evidence>
<dbReference type="GO" id="GO:0016491">
    <property type="term" value="F:oxidoreductase activity"/>
    <property type="evidence" value="ECO:0007669"/>
    <property type="project" value="InterPro"/>
</dbReference>
<feature type="domain" description="Enoyl reductase (ER)" evidence="1">
    <location>
        <begin position="28"/>
        <end position="348"/>
    </location>
</feature>
<protein>
    <recommendedName>
        <fullName evidence="1">Enoyl reductase (ER) domain-containing protein</fullName>
    </recommendedName>
</protein>
<gene>
    <name evidence="2" type="ORF">AB1Y20_000384</name>
</gene>
<dbReference type="InterPro" id="IPR011032">
    <property type="entry name" value="GroES-like_sf"/>
</dbReference>
<dbReference type="Gene3D" id="3.40.50.720">
    <property type="entry name" value="NAD(P)-binding Rossmann-like Domain"/>
    <property type="match status" value="1"/>
</dbReference>
<dbReference type="SUPFAM" id="SSF51735">
    <property type="entry name" value="NAD(P)-binding Rossmann-fold domains"/>
    <property type="match status" value="1"/>
</dbReference>
<evidence type="ECO:0000259" key="1">
    <source>
        <dbReference type="SMART" id="SM00829"/>
    </source>
</evidence>
<keyword evidence="3" id="KW-1185">Reference proteome</keyword>
<dbReference type="InterPro" id="IPR020843">
    <property type="entry name" value="ER"/>
</dbReference>
<dbReference type="Proteomes" id="UP001515480">
    <property type="component" value="Unassembled WGS sequence"/>
</dbReference>
<dbReference type="SMART" id="SM00829">
    <property type="entry name" value="PKS_ER"/>
    <property type="match status" value="1"/>
</dbReference>
<dbReference type="InterPro" id="IPR051397">
    <property type="entry name" value="Zn-ADH-like_protein"/>
</dbReference>
<proteinExistence type="predicted"/>
<dbReference type="InterPro" id="IPR036291">
    <property type="entry name" value="NAD(P)-bd_dom_sf"/>
</dbReference>
<dbReference type="InterPro" id="IPR013154">
    <property type="entry name" value="ADH-like_N"/>
</dbReference>
<evidence type="ECO:0000313" key="2">
    <source>
        <dbReference type="EMBL" id="KAL1529436.1"/>
    </source>
</evidence>
<dbReference type="PANTHER" id="PTHR43677:SF4">
    <property type="entry name" value="QUINONE OXIDOREDUCTASE-LIKE PROTEIN 2"/>
    <property type="match status" value="1"/>
</dbReference>
<dbReference type="Gene3D" id="3.90.180.10">
    <property type="entry name" value="Medium-chain alcohol dehydrogenases, catalytic domain"/>
    <property type="match status" value="1"/>
</dbReference>
<dbReference type="SUPFAM" id="SSF50129">
    <property type="entry name" value="GroES-like"/>
    <property type="match status" value="1"/>
</dbReference>
<dbReference type="AlphaFoldDB" id="A0AB34K8X8"/>
<dbReference type="PANTHER" id="PTHR43677">
    <property type="entry name" value="SHORT-CHAIN DEHYDROGENASE/REDUCTASE"/>
    <property type="match status" value="1"/>
</dbReference>
<dbReference type="InterPro" id="IPR013149">
    <property type="entry name" value="ADH-like_C"/>
</dbReference>
<dbReference type="EMBL" id="JBGBPQ010000001">
    <property type="protein sequence ID" value="KAL1529436.1"/>
    <property type="molecule type" value="Genomic_DNA"/>
</dbReference>
<dbReference type="Pfam" id="PF08240">
    <property type="entry name" value="ADH_N"/>
    <property type="match status" value="1"/>
</dbReference>
<reference evidence="2 3" key="1">
    <citation type="journal article" date="2024" name="Science">
        <title>Giant polyketide synthase enzymes in the biosynthesis of giant marine polyether toxins.</title>
        <authorList>
            <person name="Fallon T.R."/>
            <person name="Shende V.V."/>
            <person name="Wierzbicki I.H."/>
            <person name="Pendleton A.L."/>
            <person name="Watervoot N.F."/>
            <person name="Auber R.P."/>
            <person name="Gonzalez D.J."/>
            <person name="Wisecaver J.H."/>
            <person name="Moore B.S."/>
        </authorList>
    </citation>
    <scope>NUCLEOTIDE SEQUENCE [LARGE SCALE GENOMIC DNA]</scope>
    <source>
        <strain evidence="2 3">12B1</strain>
    </source>
</reference>
<organism evidence="2 3">
    <name type="scientific">Prymnesium parvum</name>
    <name type="common">Toxic golden alga</name>
    <dbReference type="NCBI Taxonomy" id="97485"/>
    <lineage>
        <taxon>Eukaryota</taxon>
        <taxon>Haptista</taxon>
        <taxon>Haptophyta</taxon>
        <taxon>Prymnesiophyceae</taxon>
        <taxon>Prymnesiales</taxon>
        <taxon>Prymnesiaceae</taxon>
        <taxon>Prymnesium</taxon>
    </lineage>
</organism>
<dbReference type="CDD" id="cd08241">
    <property type="entry name" value="QOR1"/>
    <property type="match status" value="1"/>
</dbReference>
<accession>A0AB34K8X8</accession>